<gene>
    <name evidence="2" type="ORF">TRICI_000401</name>
</gene>
<dbReference type="Gene3D" id="3.40.50.300">
    <property type="entry name" value="P-loop containing nucleotide triphosphate hydrolases"/>
    <property type="match status" value="2"/>
</dbReference>
<dbReference type="Pfam" id="PF00485">
    <property type="entry name" value="PRK"/>
    <property type="match status" value="1"/>
</dbReference>
<protein>
    <recommendedName>
        <fullName evidence="1">Phosphoribulokinase/uridine kinase domain-containing protein</fullName>
    </recommendedName>
</protein>
<proteinExistence type="predicted"/>
<dbReference type="PANTHER" id="PTHR10285">
    <property type="entry name" value="URIDINE KINASE"/>
    <property type="match status" value="1"/>
</dbReference>
<dbReference type="GO" id="GO:0016301">
    <property type="term" value="F:kinase activity"/>
    <property type="evidence" value="ECO:0007669"/>
    <property type="project" value="InterPro"/>
</dbReference>
<organism evidence="2 3">
    <name type="scientific">Trichomonascus ciferrii</name>
    <dbReference type="NCBI Taxonomy" id="44093"/>
    <lineage>
        <taxon>Eukaryota</taxon>
        <taxon>Fungi</taxon>
        <taxon>Dikarya</taxon>
        <taxon>Ascomycota</taxon>
        <taxon>Saccharomycotina</taxon>
        <taxon>Dipodascomycetes</taxon>
        <taxon>Dipodascales</taxon>
        <taxon>Trichomonascaceae</taxon>
        <taxon>Trichomonascus</taxon>
        <taxon>Trichomonascus ciferrii complex</taxon>
    </lineage>
</organism>
<dbReference type="EMBL" id="SWFS01000034">
    <property type="protein sequence ID" value="KAA8917452.1"/>
    <property type="molecule type" value="Genomic_DNA"/>
</dbReference>
<keyword evidence="3" id="KW-1185">Reference proteome</keyword>
<dbReference type="VEuPathDB" id="FungiDB:TRICI_000401"/>
<reference evidence="2" key="1">
    <citation type="journal article" date="2019" name="G3 (Bethesda)">
        <title>Genome Assemblies of Two Rare Opportunistic Yeast Pathogens: Diutina rugosa (syn. Candida rugosa) and Trichomonascus ciferrii (syn. Candida ciferrii).</title>
        <authorList>
            <person name="Mixao V."/>
            <person name="Saus E."/>
            <person name="Hansen A.P."/>
            <person name="Lass-Florl C."/>
            <person name="Gabaldon T."/>
        </authorList>
    </citation>
    <scope>NUCLEOTIDE SEQUENCE</scope>
    <source>
        <strain evidence="2">CBS 4856</strain>
    </source>
</reference>
<evidence type="ECO:0000313" key="3">
    <source>
        <dbReference type="Proteomes" id="UP000761534"/>
    </source>
</evidence>
<dbReference type="AlphaFoldDB" id="A0A642VDJ1"/>
<dbReference type="InterPro" id="IPR027417">
    <property type="entry name" value="P-loop_NTPase"/>
</dbReference>
<dbReference type="InterPro" id="IPR006083">
    <property type="entry name" value="PRK/URK"/>
</dbReference>
<name>A0A642VDJ1_9ASCO</name>
<evidence type="ECO:0000313" key="2">
    <source>
        <dbReference type="EMBL" id="KAA8917452.1"/>
    </source>
</evidence>
<evidence type="ECO:0000259" key="1">
    <source>
        <dbReference type="Pfam" id="PF00485"/>
    </source>
</evidence>
<dbReference type="OrthoDB" id="6362633at2759"/>
<feature type="domain" description="Phosphoribulokinase/uridine kinase" evidence="1">
    <location>
        <begin position="25"/>
        <end position="182"/>
    </location>
</feature>
<accession>A0A642VDJ1</accession>
<dbReference type="Proteomes" id="UP000761534">
    <property type="component" value="Unassembled WGS sequence"/>
</dbReference>
<dbReference type="GO" id="GO:0005524">
    <property type="term" value="F:ATP binding"/>
    <property type="evidence" value="ECO:0007669"/>
    <property type="project" value="InterPro"/>
</dbReference>
<sequence length="227" mass="25548">MEREYNILKERVLKTHNRPPQERIVIGVTGGPGSGKTTLANAVASMLNEAEAGEGEFPFACVVPMDGFHLTRNQLDQMDDPAEAHKRRGAPWTFDANGAVSMVKRLKQQKSDEIINVPTFDHEEKDPVLNGLKVYGSTPVVIVEGNYLQLNVKPWCEIGNYLDDKWFINVDLNLARMRIAKRHVRAGISHTLDEALDRVEKNDLLNARLIMEHSTCANVYIESVEQN</sequence>
<comment type="caution">
    <text evidence="2">The sequence shown here is derived from an EMBL/GenBank/DDBJ whole genome shotgun (WGS) entry which is preliminary data.</text>
</comment>
<dbReference type="SUPFAM" id="SSF52540">
    <property type="entry name" value="P-loop containing nucleoside triphosphate hydrolases"/>
    <property type="match status" value="1"/>
</dbReference>